<feature type="transmembrane region" description="Helical" evidence="9">
    <location>
        <begin position="191"/>
        <end position="214"/>
    </location>
</feature>
<comment type="caution">
    <text evidence="11">The sequence shown here is derived from an EMBL/GenBank/DDBJ whole genome shotgun (WGS) entry which is preliminary data.</text>
</comment>
<proteinExistence type="inferred from homology"/>
<dbReference type="RefSeq" id="WP_273935572.1">
    <property type="nucleotide sequence ID" value="NZ_CP097263.1"/>
</dbReference>
<dbReference type="InterPro" id="IPR000620">
    <property type="entry name" value="EamA_dom"/>
</dbReference>
<feature type="region of interest" description="Disordered" evidence="8">
    <location>
        <begin position="311"/>
        <end position="337"/>
    </location>
</feature>
<evidence type="ECO:0000256" key="8">
    <source>
        <dbReference type="SAM" id="MobiDB-lite"/>
    </source>
</evidence>
<evidence type="ECO:0000256" key="2">
    <source>
        <dbReference type="ARBA" id="ARBA00007362"/>
    </source>
</evidence>
<evidence type="ECO:0000256" key="5">
    <source>
        <dbReference type="ARBA" id="ARBA00022692"/>
    </source>
</evidence>
<feature type="transmembrane region" description="Helical" evidence="9">
    <location>
        <begin position="226"/>
        <end position="247"/>
    </location>
</feature>
<sequence>MVASPSTLTEIPAPSGRAREGLWLAIAAYGMWGLFPLYFPLLEPAGAVEILAHRIVWSLVVLGAVLLIRRRWAWVGQLLRQPKRLGLLALAAVMIGINWGTYIYGVNAGDVVETSLGYFINPLLTIALGVVVLRERLGAAQWVAVGIGVLAVVVLTVGYGRPPWIALILAVAFAVYGFIKKRVNLPAVEALSAETAVLFVPAVVFLVVAEVVGFGTFLGHGVGHPLMLVGAGLITVVPLVCFGASAIRLPLSTLGLVQYLAPVFQFLVGILIDHEQMNATRWLGFGLVWVALAVLVADAGRRLYDSGRTNRSGGARRGVGAGRDLEPDGRRGAAGVR</sequence>
<evidence type="ECO:0000256" key="6">
    <source>
        <dbReference type="ARBA" id="ARBA00022989"/>
    </source>
</evidence>
<dbReference type="NCBIfam" id="TIGR00688">
    <property type="entry name" value="rarD"/>
    <property type="match status" value="1"/>
</dbReference>
<protein>
    <submittedName>
        <fullName evidence="11">EamA family transporter RarD</fullName>
    </submittedName>
</protein>
<reference evidence="11 12" key="1">
    <citation type="submission" date="2024-09" db="EMBL/GenBank/DDBJ databases">
        <authorList>
            <person name="Sun Q."/>
            <person name="Mori K."/>
        </authorList>
    </citation>
    <scope>NUCLEOTIDE SEQUENCE [LARGE SCALE GENOMIC DNA]</scope>
    <source>
        <strain evidence="11 12">TBRC 1432</strain>
    </source>
</reference>
<organism evidence="11 12">
    <name type="scientific">Kutzneria chonburiensis</name>
    <dbReference type="NCBI Taxonomy" id="1483604"/>
    <lineage>
        <taxon>Bacteria</taxon>
        <taxon>Bacillati</taxon>
        <taxon>Actinomycetota</taxon>
        <taxon>Actinomycetes</taxon>
        <taxon>Pseudonocardiales</taxon>
        <taxon>Pseudonocardiaceae</taxon>
        <taxon>Kutzneria</taxon>
    </lineage>
</organism>
<keyword evidence="12" id="KW-1185">Reference proteome</keyword>
<dbReference type="Proteomes" id="UP001589810">
    <property type="component" value="Unassembled WGS sequence"/>
</dbReference>
<dbReference type="PANTHER" id="PTHR22911">
    <property type="entry name" value="ACYL-MALONYL CONDENSING ENZYME-RELATED"/>
    <property type="match status" value="1"/>
</dbReference>
<keyword evidence="3" id="KW-0813">Transport</keyword>
<keyword evidence="6 9" id="KW-1133">Transmembrane helix</keyword>
<feature type="transmembrane region" description="Helical" evidence="9">
    <location>
        <begin position="284"/>
        <end position="304"/>
    </location>
</feature>
<evidence type="ECO:0000256" key="9">
    <source>
        <dbReference type="SAM" id="Phobius"/>
    </source>
</evidence>
<evidence type="ECO:0000313" key="11">
    <source>
        <dbReference type="EMBL" id="MFC0544089.1"/>
    </source>
</evidence>
<evidence type="ECO:0000256" key="7">
    <source>
        <dbReference type="ARBA" id="ARBA00023136"/>
    </source>
</evidence>
<feature type="domain" description="EamA" evidence="10">
    <location>
        <begin position="21"/>
        <end position="156"/>
    </location>
</feature>
<dbReference type="SUPFAM" id="SSF103481">
    <property type="entry name" value="Multidrug resistance efflux transporter EmrE"/>
    <property type="match status" value="2"/>
</dbReference>
<keyword evidence="4" id="KW-1003">Cell membrane</keyword>
<feature type="transmembrane region" description="Helical" evidence="9">
    <location>
        <begin position="116"/>
        <end position="133"/>
    </location>
</feature>
<gene>
    <name evidence="11" type="primary">rarD</name>
    <name evidence="11" type="ORF">ACFFH7_21475</name>
</gene>
<evidence type="ECO:0000313" key="12">
    <source>
        <dbReference type="Proteomes" id="UP001589810"/>
    </source>
</evidence>
<feature type="transmembrane region" description="Helical" evidence="9">
    <location>
        <begin position="163"/>
        <end position="179"/>
    </location>
</feature>
<evidence type="ECO:0000256" key="1">
    <source>
        <dbReference type="ARBA" id="ARBA00004651"/>
    </source>
</evidence>
<feature type="transmembrane region" description="Helical" evidence="9">
    <location>
        <begin position="140"/>
        <end position="157"/>
    </location>
</feature>
<comment type="similarity">
    <text evidence="2">Belongs to the EamA transporter family.</text>
</comment>
<keyword evidence="7 9" id="KW-0472">Membrane</keyword>
<name>A0ABV6MUT1_9PSEU</name>
<feature type="transmembrane region" description="Helical" evidence="9">
    <location>
        <begin position="254"/>
        <end position="272"/>
    </location>
</feature>
<accession>A0ABV6MUT1</accession>
<evidence type="ECO:0000256" key="4">
    <source>
        <dbReference type="ARBA" id="ARBA00022475"/>
    </source>
</evidence>
<dbReference type="Pfam" id="PF00892">
    <property type="entry name" value="EamA"/>
    <property type="match status" value="1"/>
</dbReference>
<comment type="subcellular location">
    <subcellularLocation>
        <location evidence="1">Cell membrane</location>
        <topology evidence="1">Multi-pass membrane protein</topology>
    </subcellularLocation>
</comment>
<evidence type="ECO:0000259" key="10">
    <source>
        <dbReference type="Pfam" id="PF00892"/>
    </source>
</evidence>
<dbReference type="EMBL" id="JBHLUD010000007">
    <property type="protein sequence ID" value="MFC0544089.1"/>
    <property type="molecule type" value="Genomic_DNA"/>
</dbReference>
<feature type="transmembrane region" description="Helical" evidence="9">
    <location>
        <begin position="21"/>
        <end position="39"/>
    </location>
</feature>
<feature type="transmembrane region" description="Helical" evidence="9">
    <location>
        <begin position="85"/>
        <end position="104"/>
    </location>
</feature>
<keyword evidence="5 9" id="KW-0812">Transmembrane</keyword>
<dbReference type="PANTHER" id="PTHR22911:SF137">
    <property type="entry name" value="SOLUTE CARRIER FAMILY 35 MEMBER G2-RELATED"/>
    <property type="match status" value="1"/>
</dbReference>
<feature type="transmembrane region" description="Helical" evidence="9">
    <location>
        <begin position="51"/>
        <end position="69"/>
    </location>
</feature>
<evidence type="ECO:0000256" key="3">
    <source>
        <dbReference type="ARBA" id="ARBA00022448"/>
    </source>
</evidence>
<dbReference type="InterPro" id="IPR004626">
    <property type="entry name" value="RarD"/>
</dbReference>
<dbReference type="InterPro" id="IPR037185">
    <property type="entry name" value="EmrE-like"/>
</dbReference>